<organism evidence="6 7">
    <name type="scientific">Uliginosibacterium aquaticum</name>
    <dbReference type="NCBI Taxonomy" id="2731212"/>
    <lineage>
        <taxon>Bacteria</taxon>
        <taxon>Pseudomonadati</taxon>
        <taxon>Pseudomonadota</taxon>
        <taxon>Betaproteobacteria</taxon>
        <taxon>Rhodocyclales</taxon>
        <taxon>Zoogloeaceae</taxon>
        <taxon>Uliginosibacterium</taxon>
    </lineage>
</organism>
<keyword evidence="3" id="KW-0175">Coiled coil</keyword>
<feature type="coiled-coil region" evidence="3">
    <location>
        <begin position="390"/>
        <end position="424"/>
    </location>
</feature>
<evidence type="ECO:0000256" key="1">
    <source>
        <dbReference type="ARBA" id="ARBA00012528"/>
    </source>
</evidence>
<keyword evidence="7" id="KW-1185">Reference proteome</keyword>
<dbReference type="CDD" id="cd01949">
    <property type="entry name" value="GGDEF"/>
    <property type="match status" value="1"/>
</dbReference>
<dbReference type="InterPro" id="IPR043128">
    <property type="entry name" value="Rev_trsase/Diguanyl_cyclase"/>
</dbReference>
<evidence type="ECO:0000313" key="7">
    <source>
        <dbReference type="Proteomes" id="UP000778523"/>
    </source>
</evidence>
<dbReference type="PROSITE" id="PS50887">
    <property type="entry name" value="GGDEF"/>
    <property type="match status" value="1"/>
</dbReference>
<dbReference type="PANTHER" id="PTHR45138">
    <property type="entry name" value="REGULATORY COMPONENTS OF SENSORY TRANSDUCTION SYSTEM"/>
    <property type="match status" value="1"/>
</dbReference>
<name>A0ABX2II81_9RHOO</name>
<evidence type="ECO:0000313" key="6">
    <source>
        <dbReference type="EMBL" id="NSL54068.1"/>
    </source>
</evidence>
<evidence type="ECO:0000256" key="3">
    <source>
        <dbReference type="SAM" id="Coils"/>
    </source>
</evidence>
<feature type="region of interest" description="Disordered" evidence="4">
    <location>
        <begin position="158"/>
        <end position="185"/>
    </location>
</feature>
<dbReference type="RefSeq" id="WP_170020506.1">
    <property type="nucleotide sequence ID" value="NZ_JABCSC020000001.1"/>
</dbReference>
<sequence>MAEFNSPSEIARETLRRLAMRRSLPTPENFREIYHEIAGTQAEDPFPERQLRQIAAALPRATPEQLKLARQFEAAFAEHNWASFRSHLINLFTEQESEPLAWGSLIRELLAQIERRQMGLNSVTKQEAFNRIMESSSADPDLLYSRLQGLVKGWSQLPASSNASAETPDDEPENARQRATSTPARLDAAPEAWRKLLADTLDSAIGLLLIDTPELAKEASALGKLLREPVAGEEEAFSERLKNFAYKVQWVAQDQSYIRQALLNLLQLIIENISELVIEDKYLQGQMTVLLELFRGPLDKSTLEELGERLRDVIYKQGTLKRSLNEAQNQLREMLAHFVLRLGELADATGNYHSKVSAFAERVAHAGSLQELTGLIDDIVQETRLVETSARNSQDELQHLRIAVDQANREISRLEGELETASELVRHDPLTGALNRKGLDEMVARELARMKRRSSKLSIALLDVDDFKKLNDSFGHLTGDEVLKHIAQVIRETIRPQDSAGRYGGEEFLILLPDTALDDGISALRRVQRELTKRIFLHDNQKLLITFSAGVAEVQAGESIETVIERADQAMYRAKKAGKNRVEAG</sequence>
<dbReference type="InterPro" id="IPR000160">
    <property type="entry name" value="GGDEF_dom"/>
</dbReference>
<dbReference type="InterPro" id="IPR050469">
    <property type="entry name" value="Diguanylate_Cyclase"/>
</dbReference>
<evidence type="ECO:0000256" key="4">
    <source>
        <dbReference type="SAM" id="MobiDB-lite"/>
    </source>
</evidence>
<dbReference type="Pfam" id="PF00990">
    <property type="entry name" value="GGDEF"/>
    <property type="match status" value="1"/>
</dbReference>
<dbReference type="InterPro" id="IPR029787">
    <property type="entry name" value="Nucleotide_cyclase"/>
</dbReference>
<dbReference type="EC" id="2.7.7.65" evidence="1"/>
<dbReference type="EMBL" id="JABCSC020000001">
    <property type="protein sequence ID" value="NSL54068.1"/>
    <property type="molecule type" value="Genomic_DNA"/>
</dbReference>
<comment type="caution">
    <text evidence="6">The sequence shown here is derived from an EMBL/GenBank/DDBJ whole genome shotgun (WGS) entry which is preliminary data.</text>
</comment>
<evidence type="ECO:0000256" key="2">
    <source>
        <dbReference type="ARBA" id="ARBA00034247"/>
    </source>
</evidence>
<feature type="domain" description="GGDEF" evidence="5">
    <location>
        <begin position="455"/>
        <end position="585"/>
    </location>
</feature>
<evidence type="ECO:0000259" key="5">
    <source>
        <dbReference type="PROSITE" id="PS50887"/>
    </source>
</evidence>
<gene>
    <name evidence="6" type="ORF">HJ583_003425</name>
</gene>
<proteinExistence type="predicted"/>
<dbReference type="Proteomes" id="UP000778523">
    <property type="component" value="Unassembled WGS sequence"/>
</dbReference>
<accession>A0ABX2II81</accession>
<protein>
    <recommendedName>
        <fullName evidence="1">diguanylate cyclase</fullName>
        <ecNumber evidence="1">2.7.7.65</ecNumber>
    </recommendedName>
</protein>
<dbReference type="PANTHER" id="PTHR45138:SF9">
    <property type="entry name" value="DIGUANYLATE CYCLASE DGCM-RELATED"/>
    <property type="match status" value="1"/>
</dbReference>
<reference evidence="6 7" key="1">
    <citation type="submission" date="2020-06" db="EMBL/GenBank/DDBJ databases">
        <title>Draft genome of Uliginosibacterium sp. IMCC34675.</title>
        <authorList>
            <person name="Song J."/>
        </authorList>
    </citation>
    <scope>NUCLEOTIDE SEQUENCE [LARGE SCALE GENOMIC DNA]</scope>
    <source>
        <strain evidence="6 7">IMCC34675</strain>
    </source>
</reference>
<dbReference type="SMART" id="SM00267">
    <property type="entry name" value="GGDEF"/>
    <property type="match status" value="1"/>
</dbReference>
<dbReference type="Gene3D" id="3.30.70.270">
    <property type="match status" value="1"/>
</dbReference>
<dbReference type="SUPFAM" id="SSF55073">
    <property type="entry name" value="Nucleotide cyclase"/>
    <property type="match status" value="1"/>
</dbReference>
<dbReference type="NCBIfam" id="TIGR00254">
    <property type="entry name" value="GGDEF"/>
    <property type="match status" value="1"/>
</dbReference>
<comment type="catalytic activity">
    <reaction evidence="2">
        <text>2 GTP = 3',3'-c-di-GMP + 2 diphosphate</text>
        <dbReference type="Rhea" id="RHEA:24898"/>
        <dbReference type="ChEBI" id="CHEBI:33019"/>
        <dbReference type="ChEBI" id="CHEBI:37565"/>
        <dbReference type="ChEBI" id="CHEBI:58805"/>
        <dbReference type="EC" id="2.7.7.65"/>
    </reaction>
</comment>